<sequence>MIEVPARIVCDTEGCDASEDIVLRSKAGSNYLAVRKGIWDEGMTLPPEWAAIWSKSENCEYIQCPTCAKTYDARKRLEKTTA</sequence>
<protein>
    <submittedName>
        <fullName evidence="1">Uncharacterized protein</fullName>
    </submittedName>
</protein>
<dbReference type="AlphaFoldDB" id="A0A0F9SGK2"/>
<proteinExistence type="predicted"/>
<comment type="caution">
    <text evidence="1">The sequence shown here is derived from an EMBL/GenBank/DDBJ whole genome shotgun (WGS) entry which is preliminary data.</text>
</comment>
<organism evidence="1">
    <name type="scientific">marine sediment metagenome</name>
    <dbReference type="NCBI Taxonomy" id="412755"/>
    <lineage>
        <taxon>unclassified sequences</taxon>
        <taxon>metagenomes</taxon>
        <taxon>ecological metagenomes</taxon>
    </lineage>
</organism>
<evidence type="ECO:0000313" key="1">
    <source>
        <dbReference type="EMBL" id="KKN68020.1"/>
    </source>
</evidence>
<name>A0A0F9SGK2_9ZZZZ</name>
<dbReference type="EMBL" id="LAZR01000460">
    <property type="protein sequence ID" value="KKN68020.1"/>
    <property type="molecule type" value="Genomic_DNA"/>
</dbReference>
<reference evidence="1" key="1">
    <citation type="journal article" date="2015" name="Nature">
        <title>Complex archaea that bridge the gap between prokaryotes and eukaryotes.</title>
        <authorList>
            <person name="Spang A."/>
            <person name="Saw J.H."/>
            <person name="Jorgensen S.L."/>
            <person name="Zaremba-Niedzwiedzka K."/>
            <person name="Martijn J."/>
            <person name="Lind A.E."/>
            <person name="van Eijk R."/>
            <person name="Schleper C."/>
            <person name="Guy L."/>
            <person name="Ettema T.J."/>
        </authorList>
    </citation>
    <scope>NUCLEOTIDE SEQUENCE</scope>
</reference>
<gene>
    <name evidence="1" type="ORF">LCGC14_0455760</name>
</gene>
<accession>A0A0F9SGK2</accession>